<evidence type="ECO:0000259" key="4">
    <source>
        <dbReference type="Pfam" id="PF00005"/>
    </source>
</evidence>
<evidence type="ECO:0000256" key="2">
    <source>
        <dbReference type="ARBA" id="ARBA00022741"/>
    </source>
</evidence>
<name>A0A0V8DC30_LACLL</name>
<dbReference type="InterPro" id="IPR003439">
    <property type="entry name" value="ABC_transporter-like_ATP-bd"/>
</dbReference>
<protein>
    <submittedName>
        <fullName evidence="5">Oligopeptide transport ATP-binding protein OppF</fullName>
    </submittedName>
</protein>
<keyword evidence="1" id="KW-0813">Transport</keyword>
<dbReference type="PATRIC" id="fig|1360.106.peg.376"/>
<organism evidence="5 6">
    <name type="scientific">Lactococcus lactis subsp. lactis</name>
    <name type="common">Streptococcus lactis</name>
    <dbReference type="NCBI Taxonomy" id="1360"/>
    <lineage>
        <taxon>Bacteria</taxon>
        <taxon>Bacillati</taxon>
        <taxon>Bacillota</taxon>
        <taxon>Bacilli</taxon>
        <taxon>Lactobacillales</taxon>
        <taxon>Streptococcaceae</taxon>
        <taxon>Lactococcus</taxon>
    </lineage>
</organism>
<dbReference type="GO" id="GO:0005524">
    <property type="term" value="F:ATP binding"/>
    <property type="evidence" value="ECO:0007669"/>
    <property type="project" value="UniProtKB-KW"/>
</dbReference>
<keyword evidence="2" id="KW-0547">Nucleotide-binding</keyword>
<evidence type="ECO:0000313" key="6">
    <source>
        <dbReference type="Proteomes" id="UP000054230"/>
    </source>
</evidence>
<dbReference type="AlphaFoldDB" id="A0A0V8DC30"/>
<dbReference type="InterPro" id="IPR050319">
    <property type="entry name" value="ABC_transp_ATP-bind"/>
</dbReference>
<gene>
    <name evidence="5" type="ORF">LMG8520_0906</name>
</gene>
<dbReference type="EMBL" id="LKLP01000053">
    <property type="protein sequence ID" value="KSU10937.1"/>
    <property type="molecule type" value="Genomic_DNA"/>
</dbReference>
<comment type="caution">
    <text evidence="5">The sequence shown here is derived from an EMBL/GenBank/DDBJ whole genome shotgun (WGS) entry which is preliminary data.</text>
</comment>
<dbReference type="Pfam" id="PF00005">
    <property type="entry name" value="ABC_tran"/>
    <property type="match status" value="1"/>
</dbReference>
<dbReference type="GO" id="GO:0016887">
    <property type="term" value="F:ATP hydrolysis activity"/>
    <property type="evidence" value="ECO:0007669"/>
    <property type="project" value="InterPro"/>
</dbReference>
<feature type="domain" description="ABC transporter" evidence="4">
    <location>
        <begin position="32"/>
        <end position="86"/>
    </location>
</feature>
<evidence type="ECO:0000256" key="1">
    <source>
        <dbReference type="ARBA" id="ARBA00022448"/>
    </source>
</evidence>
<sequence length="91" mass="9884">MSEILNLKDLKVYYPIRSGFFNRVTDNVLAVDGVDLTIHEGETVGLVGESGSGKSTIGKTIVGLEQMTSGQLIYKGQDVSKKKDKKPAQIQ</sequence>
<reference evidence="6" key="1">
    <citation type="submission" date="2015-10" db="EMBL/GenBank/DDBJ databases">
        <title>Draft Genome Sequences of 11 Lactococcus lactis subspecies cremoris strains.</title>
        <authorList>
            <person name="Wels M."/>
            <person name="Backus L."/>
            <person name="Boekhorst J."/>
            <person name="Dijkstra A."/>
            <person name="Beerthuizen M."/>
            <person name="Kelly W."/>
            <person name="Siezen R."/>
            <person name="Bachmann H."/>
            <person name="Van Hijum S."/>
        </authorList>
    </citation>
    <scope>NUCLEOTIDE SEQUENCE [LARGE SCALE GENOMIC DNA]</scope>
    <source>
        <strain evidence="6">LMG8520</strain>
    </source>
</reference>
<proteinExistence type="predicted"/>
<accession>A0A0V8DC30</accession>
<dbReference type="Proteomes" id="UP000054230">
    <property type="component" value="Unassembled WGS sequence"/>
</dbReference>
<keyword evidence="3 5" id="KW-0067">ATP-binding</keyword>
<dbReference type="SUPFAM" id="SSF52540">
    <property type="entry name" value="P-loop containing nucleoside triphosphate hydrolases"/>
    <property type="match status" value="1"/>
</dbReference>
<dbReference type="Gene3D" id="3.40.50.300">
    <property type="entry name" value="P-loop containing nucleotide triphosphate hydrolases"/>
    <property type="match status" value="1"/>
</dbReference>
<evidence type="ECO:0000256" key="3">
    <source>
        <dbReference type="ARBA" id="ARBA00022840"/>
    </source>
</evidence>
<dbReference type="InterPro" id="IPR027417">
    <property type="entry name" value="P-loop_NTPase"/>
</dbReference>
<evidence type="ECO:0000313" key="5">
    <source>
        <dbReference type="EMBL" id="KSU10937.1"/>
    </source>
</evidence>
<dbReference type="PANTHER" id="PTHR43776">
    <property type="entry name" value="TRANSPORT ATP-BINDING PROTEIN"/>
    <property type="match status" value="1"/>
</dbReference>